<dbReference type="Pfam" id="PF00208">
    <property type="entry name" value="ELFV_dehydrog"/>
    <property type="match status" value="1"/>
</dbReference>
<keyword evidence="2" id="KW-0560">Oxidoreductase</keyword>
<dbReference type="Gene3D" id="3.40.50.10860">
    <property type="entry name" value="Leucine Dehydrogenase, chain A, domain 1"/>
    <property type="match status" value="1"/>
</dbReference>
<sequence>MAELPAGGGKAVILDHPGLRRRAAFAAFGRIVEGLSGCFHTGPDVGIRGEDLEAIGRETSHVARESDPRLGDIAQHTAMGVSHAMRACFELRGIAPRGARVVIQGAGHVGAWLARILAEVGCALRIADVDAGRARRTARAVGGVVVAAHDALFAECDVLAPCALGGVLDRRTIPRLRAGIVCGAANNQLADPGDGDRLLRRGVLYAPDYLANAGGVIRGAEYQLMGRARSWASLERIHDRMRDVARRARRRGESPARVADRLALRRASIISRDGRLAT</sequence>
<dbReference type="InterPro" id="IPR006096">
    <property type="entry name" value="Glu/Leu/Phe/Val/Trp_DH_C"/>
</dbReference>
<dbReference type="EMBL" id="VBPA01000304">
    <property type="protein sequence ID" value="TMQ69406.1"/>
    <property type="molecule type" value="Genomic_DNA"/>
</dbReference>
<dbReference type="InterPro" id="IPR046346">
    <property type="entry name" value="Aminoacid_DH-like_N_sf"/>
</dbReference>
<evidence type="ECO:0000259" key="3">
    <source>
        <dbReference type="SMART" id="SM00839"/>
    </source>
</evidence>
<dbReference type="InterPro" id="IPR006095">
    <property type="entry name" value="Glu/Leu/Phe/Val/Trp_DH"/>
</dbReference>
<comment type="caution">
    <text evidence="4">The sequence shown here is derived from an EMBL/GenBank/DDBJ whole genome shotgun (WGS) entry which is preliminary data.</text>
</comment>
<dbReference type="InterPro" id="IPR016211">
    <property type="entry name" value="Glu/Phe/Leu/Val/Trp_DH_bac/arc"/>
</dbReference>
<dbReference type="SMART" id="SM00839">
    <property type="entry name" value="ELFV_dehydrog"/>
    <property type="match status" value="1"/>
</dbReference>
<dbReference type="PRINTS" id="PR00082">
    <property type="entry name" value="GLFDHDRGNASE"/>
</dbReference>
<dbReference type="PANTHER" id="PTHR42722">
    <property type="entry name" value="LEUCINE DEHYDROGENASE"/>
    <property type="match status" value="1"/>
</dbReference>
<evidence type="ECO:0000313" key="4">
    <source>
        <dbReference type="EMBL" id="TMQ69406.1"/>
    </source>
</evidence>
<evidence type="ECO:0000313" key="5">
    <source>
        <dbReference type="Proteomes" id="UP000319836"/>
    </source>
</evidence>
<dbReference type="SUPFAM" id="SSF51735">
    <property type="entry name" value="NAD(P)-binding Rossmann-fold domains"/>
    <property type="match status" value="1"/>
</dbReference>
<protein>
    <recommendedName>
        <fullName evidence="3">Glutamate/phenylalanine/leucine/valine/L-tryptophan dehydrogenase C-terminal domain-containing protein</fullName>
    </recommendedName>
</protein>
<evidence type="ECO:0000256" key="1">
    <source>
        <dbReference type="ARBA" id="ARBA00006382"/>
    </source>
</evidence>
<dbReference type="AlphaFoldDB" id="A0A538U0H6"/>
<accession>A0A538U0H6</accession>
<dbReference type="Proteomes" id="UP000319836">
    <property type="component" value="Unassembled WGS sequence"/>
</dbReference>
<feature type="domain" description="Glutamate/phenylalanine/leucine/valine/L-tryptophan dehydrogenase C-terminal" evidence="3">
    <location>
        <begin position="71"/>
        <end position="274"/>
    </location>
</feature>
<dbReference type="InterPro" id="IPR036291">
    <property type="entry name" value="NAD(P)-bd_dom_sf"/>
</dbReference>
<evidence type="ECO:0000256" key="2">
    <source>
        <dbReference type="RuleBase" id="RU004417"/>
    </source>
</evidence>
<organism evidence="4 5">
    <name type="scientific">Eiseniibacteriota bacterium</name>
    <dbReference type="NCBI Taxonomy" id="2212470"/>
    <lineage>
        <taxon>Bacteria</taxon>
        <taxon>Candidatus Eiseniibacteriota</taxon>
    </lineage>
</organism>
<dbReference type="PANTHER" id="PTHR42722:SF1">
    <property type="entry name" value="VALINE DEHYDROGENASE"/>
    <property type="match status" value="1"/>
</dbReference>
<dbReference type="GO" id="GO:0016639">
    <property type="term" value="F:oxidoreductase activity, acting on the CH-NH2 group of donors, NAD or NADP as acceptor"/>
    <property type="evidence" value="ECO:0007669"/>
    <property type="project" value="InterPro"/>
</dbReference>
<name>A0A538U0H6_UNCEI</name>
<dbReference type="GO" id="GO:0006520">
    <property type="term" value="P:amino acid metabolic process"/>
    <property type="evidence" value="ECO:0007669"/>
    <property type="project" value="InterPro"/>
</dbReference>
<dbReference type="SUPFAM" id="SSF53223">
    <property type="entry name" value="Aminoacid dehydrogenase-like, N-terminal domain"/>
    <property type="match status" value="1"/>
</dbReference>
<proteinExistence type="inferred from homology"/>
<comment type="similarity">
    <text evidence="1 2">Belongs to the Glu/Leu/Phe/Val dehydrogenases family.</text>
</comment>
<reference evidence="4 5" key="1">
    <citation type="journal article" date="2019" name="Nat. Microbiol.">
        <title>Mediterranean grassland soil C-N compound turnover is dependent on rainfall and depth, and is mediated by genomically divergent microorganisms.</title>
        <authorList>
            <person name="Diamond S."/>
            <person name="Andeer P.F."/>
            <person name="Li Z."/>
            <person name="Crits-Christoph A."/>
            <person name="Burstein D."/>
            <person name="Anantharaman K."/>
            <person name="Lane K.R."/>
            <person name="Thomas B.C."/>
            <person name="Pan C."/>
            <person name="Northen T.R."/>
            <person name="Banfield J.F."/>
        </authorList>
    </citation>
    <scope>NUCLEOTIDE SEQUENCE [LARGE SCALE GENOMIC DNA]</scope>
    <source>
        <strain evidence="4">WS_10</strain>
    </source>
</reference>
<dbReference type="Gene3D" id="3.40.50.720">
    <property type="entry name" value="NAD(P)-binding Rossmann-like Domain"/>
    <property type="match status" value="1"/>
</dbReference>
<gene>
    <name evidence="4" type="ORF">E6K80_11825</name>
</gene>